<sequence>MNTINYTGSDETVKVVRGYNASFELFEYGQTSPNWENLNIFGPLVSFILPPNSIFDITFESNLRAWSNNKTFPTELYDIITVPSFNEWDYDGGSPMNMLSNFYVCSNGRAEFNITIIYANLSSYTYLNISKDGSLITQLNQTISNQSWTLVGHSVSIQLVIENELWLKKRFLIHFAGYYIGDEVNTKEPDSNLAKKSYYWIIGLGCGFIVIFLVAIGIIGYCIFKKKQKRYEQLFDLLKEMQISADDIMTFKEKSDQMFIKPEKILINYENILGQGSCSTVYKGHITGPSPLFMATKLIETQKLCDCDVAVKVARNFGPGEVELLYKEIQAMKTIGFHENIMCMLGWAMPGETPCLVFDIAKMALLQFVRGFREVNKEDVPFKDFVSKSRRNLPRNLFSMYFHKSGQNKSC</sequence>
<name>A0A914EJW1_9BILA</name>
<dbReference type="GO" id="GO:0007169">
    <property type="term" value="P:cell surface receptor protein tyrosine kinase signaling pathway"/>
    <property type="evidence" value="ECO:0007669"/>
    <property type="project" value="TreeGrafter"/>
</dbReference>
<keyword evidence="1" id="KW-1133">Transmembrane helix</keyword>
<dbReference type="GO" id="GO:0004714">
    <property type="term" value="F:transmembrane receptor protein tyrosine kinase activity"/>
    <property type="evidence" value="ECO:0007669"/>
    <property type="project" value="TreeGrafter"/>
</dbReference>
<proteinExistence type="predicted"/>
<dbReference type="WBParaSite" id="ACRNAN_scaffold8430.g30374.t1">
    <property type="protein sequence ID" value="ACRNAN_scaffold8430.g30374.t1"/>
    <property type="gene ID" value="ACRNAN_scaffold8430.g30374"/>
</dbReference>
<evidence type="ECO:0000256" key="1">
    <source>
        <dbReference type="SAM" id="Phobius"/>
    </source>
</evidence>
<evidence type="ECO:0000259" key="2">
    <source>
        <dbReference type="Pfam" id="PF07714"/>
    </source>
</evidence>
<dbReference type="InterPro" id="IPR011009">
    <property type="entry name" value="Kinase-like_dom_sf"/>
</dbReference>
<dbReference type="Proteomes" id="UP000887540">
    <property type="component" value="Unplaced"/>
</dbReference>
<dbReference type="Pfam" id="PF07714">
    <property type="entry name" value="PK_Tyr_Ser-Thr"/>
    <property type="match status" value="1"/>
</dbReference>
<accession>A0A914EJW1</accession>
<dbReference type="InterPro" id="IPR050122">
    <property type="entry name" value="RTK"/>
</dbReference>
<keyword evidence="3" id="KW-1185">Reference proteome</keyword>
<organism evidence="3 4">
    <name type="scientific">Acrobeloides nanus</name>
    <dbReference type="NCBI Taxonomy" id="290746"/>
    <lineage>
        <taxon>Eukaryota</taxon>
        <taxon>Metazoa</taxon>
        <taxon>Ecdysozoa</taxon>
        <taxon>Nematoda</taxon>
        <taxon>Chromadorea</taxon>
        <taxon>Rhabditida</taxon>
        <taxon>Tylenchina</taxon>
        <taxon>Cephalobomorpha</taxon>
        <taxon>Cephaloboidea</taxon>
        <taxon>Cephalobidae</taxon>
        <taxon>Acrobeloides</taxon>
    </lineage>
</organism>
<dbReference type="GO" id="GO:0043235">
    <property type="term" value="C:receptor complex"/>
    <property type="evidence" value="ECO:0007669"/>
    <property type="project" value="TreeGrafter"/>
</dbReference>
<feature type="transmembrane region" description="Helical" evidence="1">
    <location>
        <begin position="198"/>
        <end position="224"/>
    </location>
</feature>
<dbReference type="SUPFAM" id="SSF56112">
    <property type="entry name" value="Protein kinase-like (PK-like)"/>
    <property type="match status" value="1"/>
</dbReference>
<reference evidence="4" key="1">
    <citation type="submission" date="2022-11" db="UniProtKB">
        <authorList>
            <consortium name="WormBaseParasite"/>
        </authorList>
    </citation>
    <scope>IDENTIFICATION</scope>
</reference>
<evidence type="ECO:0000313" key="3">
    <source>
        <dbReference type="Proteomes" id="UP000887540"/>
    </source>
</evidence>
<evidence type="ECO:0000313" key="4">
    <source>
        <dbReference type="WBParaSite" id="ACRNAN_scaffold8430.g30374.t1"/>
    </source>
</evidence>
<dbReference type="GO" id="GO:0005886">
    <property type="term" value="C:plasma membrane"/>
    <property type="evidence" value="ECO:0007669"/>
    <property type="project" value="TreeGrafter"/>
</dbReference>
<keyword evidence="1" id="KW-0812">Transmembrane</keyword>
<dbReference type="AlphaFoldDB" id="A0A914EJW1"/>
<dbReference type="PANTHER" id="PTHR24416">
    <property type="entry name" value="TYROSINE-PROTEIN KINASE RECEPTOR"/>
    <property type="match status" value="1"/>
</dbReference>
<dbReference type="InterPro" id="IPR001245">
    <property type="entry name" value="Ser-Thr/Tyr_kinase_cat_dom"/>
</dbReference>
<dbReference type="Gene3D" id="3.30.200.20">
    <property type="entry name" value="Phosphorylase Kinase, domain 1"/>
    <property type="match status" value="1"/>
</dbReference>
<protein>
    <submittedName>
        <fullName evidence="4">Serine-threonine/tyrosine-protein kinase catalytic domain-containing protein</fullName>
    </submittedName>
</protein>
<keyword evidence="1" id="KW-0472">Membrane</keyword>
<feature type="domain" description="Serine-threonine/tyrosine-protein kinase catalytic" evidence="2">
    <location>
        <begin position="268"/>
        <end position="369"/>
    </location>
</feature>
<dbReference type="PANTHER" id="PTHR24416:SF548">
    <property type="entry name" value="PROTEIN KINASE DOMAIN-CONTAINING PROTEIN"/>
    <property type="match status" value="1"/>
</dbReference>